<evidence type="ECO:0000313" key="3">
    <source>
        <dbReference type="EMBL" id="ONM33594.1"/>
    </source>
</evidence>
<dbReference type="HOGENOM" id="CLU_1148680_0_0_1"/>
<feature type="region of interest" description="Disordered" evidence="1">
    <location>
        <begin position="40"/>
        <end position="77"/>
    </location>
</feature>
<gene>
    <name evidence="3" type="ORF">ZEAMMB73_Zm00001d041748</name>
</gene>
<reference evidence="3" key="2">
    <citation type="submission" date="2015-12" db="EMBL/GenBank/DDBJ databases">
        <title>Update maize B73 reference genome by single molecule sequencing technologies.</title>
        <authorList>
            <consortium name="Maize Genome Sequencing Project"/>
            <person name="Ware D."/>
        </authorList>
    </citation>
    <scope>NUCLEOTIDE SEQUENCE [LARGE SCALE GENOMIC DNA]</scope>
    <source>
        <tissue evidence="3">Seedling</tissue>
    </source>
</reference>
<name>B8A1I3_MAIZE</name>
<dbReference type="EMBL" id="BT055425">
    <property type="protein sequence ID" value="ACL54032.1"/>
    <property type="molecule type" value="mRNA"/>
</dbReference>
<reference evidence="2" key="1">
    <citation type="journal article" date="2009" name="PLoS Genet.">
        <title>Sequencing, mapping, and analysis of 27,455 maize full-length cDNAs.</title>
        <authorList>
            <person name="Soderlund C."/>
            <person name="Descour A."/>
            <person name="Kudrna D."/>
            <person name="Bomhoff M."/>
            <person name="Boyd L."/>
            <person name="Currie J."/>
            <person name="Angelova A."/>
            <person name="Collura K."/>
            <person name="Wissotski M."/>
            <person name="Ashley E."/>
            <person name="Morrow D."/>
            <person name="Fernandes J."/>
            <person name="Walbot V."/>
            <person name="Yu Y."/>
        </authorList>
    </citation>
    <scope>NUCLEOTIDE SEQUENCE</scope>
    <source>
        <strain evidence="2">B73</strain>
    </source>
</reference>
<sequence>MLPKTWRRVEPLESGNLTKLRQALQSTSLSLKNGDQLRYSVQTPSSGWGSSSSRACASRSSPRRSTWPLTTSGTRSGTACRTWWCTPPSSTSPSPASSSASDSTSCSSTAPWPACPAPPSGPTSGTGTAASGRSSPACSAASATASSSWAARPQGTPPLTLSRPCRSSAPSGAYCSSGSTASRRGRPTSCSASCSSCSSPLSPCSWLRQVTGAQSELQVLFVLCLLQALPLAIDPRKDPSSS</sequence>
<evidence type="ECO:0000256" key="1">
    <source>
        <dbReference type="SAM" id="MobiDB-lite"/>
    </source>
</evidence>
<accession>B8A1I3</accession>
<organism evidence="2">
    <name type="scientific">Zea mays</name>
    <name type="common">Maize</name>
    <dbReference type="NCBI Taxonomy" id="4577"/>
    <lineage>
        <taxon>Eukaryota</taxon>
        <taxon>Viridiplantae</taxon>
        <taxon>Streptophyta</taxon>
        <taxon>Embryophyta</taxon>
        <taxon>Tracheophyta</taxon>
        <taxon>Spermatophyta</taxon>
        <taxon>Magnoliopsida</taxon>
        <taxon>Liliopsida</taxon>
        <taxon>Poales</taxon>
        <taxon>Poaceae</taxon>
        <taxon>PACMAD clade</taxon>
        <taxon>Panicoideae</taxon>
        <taxon>Andropogonodae</taxon>
        <taxon>Andropogoneae</taxon>
        <taxon>Tripsacinae</taxon>
        <taxon>Zea</taxon>
    </lineage>
</organism>
<protein>
    <submittedName>
        <fullName evidence="3">Ureide permease 5</fullName>
    </submittedName>
</protein>
<dbReference type="KEGG" id="zma:100280038"/>
<dbReference type="AlphaFoldDB" id="B8A1I3"/>
<proteinExistence type="evidence at transcript level"/>
<feature type="region of interest" description="Disordered" evidence="1">
    <location>
        <begin position="149"/>
        <end position="170"/>
    </location>
</feature>
<dbReference type="EMBL" id="CM007649">
    <property type="protein sequence ID" value="ONM33594.1"/>
    <property type="molecule type" value="Genomic_DNA"/>
</dbReference>
<feature type="compositionally biased region" description="Low complexity" evidence="1">
    <location>
        <begin position="44"/>
        <end position="65"/>
    </location>
</feature>
<feature type="compositionally biased region" description="Polar residues" evidence="1">
    <location>
        <begin position="67"/>
        <end position="77"/>
    </location>
</feature>
<evidence type="ECO:0000313" key="2">
    <source>
        <dbReference type="EMBL" id="ACL54032.1"/>
    </source>
</evidence>
<dbReference type="EMBL" id="BT087260">
    <property type="protein sequence ID" value="ACR37613.1"/>
    <property type="molecule type" value="mRNA"/>
</dbReference>